<proteinExistence type="predicted"/>
<feature type="domain" description="Putative DNA-binding" evidence="1">
    <location>
        <begin position="8"/>
        <end position="58"/>
    </location>
</feature>
<accession>A0A0F9JDS3</accession>
<dbReference type="InterPro" id="IPR044922">
    <property type="entry name" value="DUF2063_N_sf"/>
</dbReference>
<protein>
    <recommendedName>
        <fullName evidence="1">Putative DNA-binding domain-containing protein</fullName>
    </recommendedName>
</protein>
<dbReference type="AlphaFoldDB" id="A0A0F9JDS3"/>
<name>A0A0F9JDS3_9ZZZZ</name>
<dbReference type="Pfam" id="PF09836">
    <property type="entry name" value="DUF2063"/>
    <property type="match status" value="1"/>
</dbReference>
<gene>
    <name evidence="2" type="ORF">LCGC14_1768990</name>
</gene>
<evidence type="ECO:0000259" key="1">
    <source>
        <dbReference type="Pfam" id="PF09836"/>
    </source>
</evidence>
<sequence length="96" mass="11363">MAESFTTTQQQFASYIRDPENTALPKGIEQRRMAIYRDLFFNNFDSTLSTAFPFIKQLHIYSQGDNPFRANFWSTKNKGRFEFQTSNNKFTLQNMK</sequence>
<dbReference type="EMBL" id="LAZR01016561">
    <property type="protein sequence ID" value="KKM03976.1"/>
    <property type="molecule type" value="Genomic_DNA"/>
</dbReference>
<dbReference type="Gene3D" id="1.10.150.690">
    <property type="entry name" value="DUF2063"/>
    <property type="match status" value="1"/>
</dbReference>
<comment type="caution">
    <text evidence="2">The sequence shown here is derived from an EMBL/GenBank/DDBJ whole genome shotgun (WGS) entry which is preliminary data.</text>
</comment>
<organism evidence="2">
    <name type="scientific">marine sediment metagenome</name>
    <dbReference type="NCBI Taxonomy" id="412755"/>
    <lineage>
        <taxon>unclassified sequences</taxon>
        <taxon>metagenomes</taxon>
        <taxon>ecological metagenomes</taxon>
    </lineage>
</organism>
<evidence type="ECO:0000313" key="2">
    <source>
        <dbReference type="EMBL" id="KKM03976.1"/>
    </source>
</evidence>
<reference evidence="2" key="1">
    <citation type="journal article" date="2015" name="Nature">
        <title>Complex archaea that bridge the gap between prokaryotes and eukaryotes.</title>
        <authorList>
            <person name="Spang A."/>
            <person name="Saw J.H."/>
            <person name="Jorgensen S.L."/>
            <person name="Zaremba-Niedzwiedzka K."/>
            <person name="Martijn J."/>
            <person name="Lind A.E."/>
            <person name="van Eijk R."/>
            <person name="Schleper C."/>
            <person name="Guy L."/>
            <person name="Ettema T.J."/>
        </authorList>
    </citation>
    <scope>NUCLEOTIDE SEQUENCE</scope>
</reference>
<dbReference type="InterPro" id="IPR018640">
    <property type="entry name" value="DUF2063"/>
</dbReference>
<feature type="non-terminal residue" evidence="2">
    <location>
        <position position="96"/>
    </location>
</feature>